<organism evidence="4">
    <name type="scientific">Halichondria okadai</name>
    <name type="common">Marine sponge</name>
    <name type="synonym">Reniera okadai</name>
    <dbReference type="NCBI Taxonomy" id="163232"/>
    <lineage>
        <taxon>Eukaryota</taxon>
        <taxon>Metazoa</taxon>
        <taxon>Porifera</taxon>
        <taxon>Demospongiae</taxon>
        <taxon>Heteroscleromorpha</taxon>
        <taxon>Suberitida</taxon>
        <taxon>Halichondriidae</taxon>
        <taxon>Halichondria</taxon>
        <taxon>Halichondria (Halichondria)</taxon>
    </lineage>
</organism>
<feature type="domain" description="Galectin" evidence="3">
    <location>
        <begin position="146"/>
        <end position="278"/>
    </location>
</feature>
<dbReference type="SUPFAM" id="SSF49899">
    <property type="entry name" value="Concanavalin A-like lectins/glucanases"/>
    <property type="match status" value="2"/>
</dbReference>
<dbReference type="Gene3D" id="2.60.120.200">
    <property type="match status" value="2"/>
</dbReference>
<dbReference type="Pfam" id="PF00337">
    <property type="entry name" value="Gal-bind_lectin"/>
    <property type="match status" value="2"/>
</dbReference>
<evidence type="ECO:0000313" key="4">
    <source>
        <dbReference type="EMBL" id="XHV10860.1"/>
    </source>
</evidence>
<accession>A0AB74UHC1</accession>
<dbReference type="CDD" id="cd00070">
    <property type="entry name" value="GLECT"/>
    <property type="match status" value="1"/>
</dbReference>
<evidence type="ECO:0000259" key="3">
    <source>
        <dbReference type="PROSITE" id="PS51304"/>
    </source>
</evidence>
<dbReference type="InterPro" id="IPR044156">
    <property type="entry name" value="Galectin-like"/>
</dbReference>
<evidence type="ECO:0000256" key="1">
    <source>
        <dbReference type="ARBA" id="ARBA00022734"/>
    </source>
</evidence>
<evidence type="ECO:0000256" key="2">
    <source>
        <dbReference type="RuleBase" id="RU102079"/>
    </source>
</evidence>
<dbReference type="PANTHER" id="PTHR11346:SF147">
    <property type="entry name" value="GALECTIN"/>
    <property type="match status" value="1"/>
</dbReference>
<dbReference type="PANTHER" id="PTHR11346">
    <property type="entry name" value="GALECTIN"/>
    <property type="match status" value="1"/>
</dbReference>
<dbReference type="GO" id="GO:0030246">
    <property type="term" value="F:carbohydrate binding"/>
    <property type="evidence" value="ECO:0007669"/>
    <property type="project" value="UniProtKB-UniRule"/>
</dbReference>
<dbReference type="PROSITE" id="PS51304">
    <property type="entry name" value="GALECTIN"/>
    <property type="match status" value="2"/>
</dbReference>
<dbReference type="InterPro" id="IPR001079">
    <property type="entry name" value="Galectin_CRD"/>
</dbReference>
<dbReference type="EMBL" id="PQ439878">
    <property type="protein sequence ID" value="XHV10860.1"/>
    <property type="molecule type" value="mRNA"/>
</dbReference>
<feature type="domain" description="Galectin" evidence="3">
    <location>
        <begin position="1"/>
        <end position="136"/>
    </location>
</feature>
<reference evidence="4" key="1">
    <citation type="submission" date="2024-10" db="EMBL/GenBank/DDBJ databases">
        <title>Characterization of a novel tandem-repeat galectin, HOL-30, from the marine sponge Halichondria okadai: structural insights and comparison with a prototype galectin.</title>
        <authorList>
            <person name="Mayuka O."/>
            <person name="Kamata K."/>
            <person name="Kawsar S."/>
            <person name="Gerdol M."/>
            <person name="Fujii Y."/>
            <person name="Ozeki Y."/>
        </authorList>
    </citation>
    <scope>NUCLEOTIDE SEQUENCE</scope>
    <source>
        <strain evidence="4">1</strain>
        <tissue evidence="4">Whole body</tissue>
    </source>
</reference>
<name>A0AB74UHC1_HALOK</name>
<dbReference type="InterPro" id="IPR013320">
    <property type="entry name" value="ConA-like_dom_sf"/>
</dbReference>
<sequence length="281" mass="30857">MDEKQVTIGRFTSFMGVHYQYISDSNGRVYMSLTGSDKDQLVVFHHDARADWGSEEHKLVLNTKTAGAWGTEVRPSGFPFTPNVNVAVTATFGPPNIVKTYANSKEITTYNIPAGANISDIKGVSIISENNAIHPTVKLGIIAFGIGLVGKDPMKYGSSVIMAALAPTDLSPGVFNIRLLKEQLQYYPTSDVLLNINPRKDTIVFNTKSGGSWTRDETIANNYFTPGAAFLIAIITQNGYFEIRVNGEFAYGFKFRSSDHPLYATIEGVPTLTRMAYEHSP</sequence>
<dbReference type="AlphaFoldDB" id="A0AB74UHC1"/>
<keyword evidence="1 2" id="KW-0430">Lectin</keyword>
<protein>
    <recommendedName>
        <fullName evidence="2">Galectin</fullName>
    </recommendedName>
</protein>
<dbReference type="SMART" id="SM00276">
    <property type="entry name" value="GLECT"/>
    <property type="match status" value="2"/>
</dbReference>
<proteinExistence type="evidence at transcript level"/>
<dbReference type="SMART" id="SM00908">
    <property type="entry name" value="Gal-bind_lectin"/>
    <property type="match status" value="1"/>
</dbReference>